<proteinExistence type="predicted"/>
<feature type="transmembrane region" description="Helical" evidence="1">
    <location>
        <begin position="87"/>
        <end position="107"/>
    </location>
</feature>
<organism evidence="2 3">
    <name type="scientific">Shewanella chilikensis</name>
    <dbReference type="NCBI Taxonomy" id="558541"/>
    <lineage>
        <taxon>Bacteria</taxon>
        <taxon>Pseudomonadati</taxon>
        <taxon>Pseudomonadota</taxon>
        <taxon>Gammaproteobacteria</taxon>
        <taxon>Alteromonadales</taxon>
        <taxon>Shewanellaceae</taxon>
        <taxon>Shewanella</taxon>
    </lineage>
</organism>
<keyword evidence="1" id="KW-0812">Transmembrane</keyword>
<evidence type="ECO:0000256" key="1">
    <source>
        <dbReference type="SAM" id="Phobius"/>
    </source>
</evidence>
<keyword evidence="1" id="KW-0472">Membrane</keyword>
<dbReference type="RefSeq" id="WP_165565499.1">
    <property type="nucleotide sequence ID" value="NZ_CP045857.1"/>
</dbReference>
<accession>A0A6G7LV61</accession>
<keyword evidence="1" id="KW-1133">Transmembrane helix</keyword>
<gene>
    <name evidence="2" type="ORF">GII14_16820</name>
</gene>
<reference evidence="2 3" key="1">
    <citation type="submission" date="2019-11" db="EMBL/GenBank/DDBJ databases">
        <title>Complete Genome Sequence of Shewanella chilikensis Strain DC57, Isolated from Corroded Seal Rings at a floating production facility in Australia.</title>
        <authorList>
            <person name="Salgar-Chaparro S.J."/>
            <person name="Castillo-Villamizar G.A."/>
            <person name="Poehlein A."/>
            <person name="Daniel R."/>
            <person name="Machuca L."/>
        </authorList>
    </citation>
    <scope>NUCLEOTIDE SEQUENCE [LARGE SCALE GENOMIC DNA]</scope>
    <source>
        <strain evidence="2 3">DC57</strain>
    </source>
</reference>
<dbReference type="EMBL" id="CP045857">
    <property type="protein sequence ID" value="QIJ05641.1"/>
    <property type="molecule type" value="Genomic_DNA"/>
</dbReference>
<protein>
    <submittedName>
        <fullName evidence="2">Uncharacterized protein</fullName>
    </submittedName>
</protein>
<dbReference type="KEGG" id="schk:GII14_16820"/>
<feature type="transmembrane region" description="Helical" evidence="1">
    <location>
        <begin position="23"/>
        <end position="41"/>
    </location>
</feature>
<evidence type="ECO:0000313" key="2">
    <source>
        <dbReference type="EMBL" id="QIJ05641.1"/>
    </source>
</evidence>
<sequence>MAYIIAVIFSALAILVLSKIESVFWYAAVFVTTIIFGTFIFPEIDFFYQQVISSTDSFYFKIVSANIEPDWSSPEYWDYLIKNSSVAYWWAIWPLYFGVLLLLSRLAKRNGSA</sequence>
<dbReference type="Proteomes" id="UP000502117">
    <property type="component" value="Chromosome"/>
</dbReference>
<dbReference type="AlphaFoldDB" id="A0A6G7LV61"/>
<evidence type="ECO:0000313" key="3">
    <source>
        <dbReference type="Proteomes" id="UP000502117"/>
    </source>
</evidence>
<name>A0A6G7LV61_9GAMM</name>